<proteinExistence type="predicted"/>
<keyword evidence="3" id="KW-1185">Reference proteome</keyword>
<feature type="region of interest" description="Disordered" evidence="1">
    <location>
        <begin position="191"/>
        <end position="212"/>
    </location>
</feature>
<dbReference type="KEGG" id="swf:E3E12_08120"/>
<name>A0A4Y6UCP5_9PROT</name>
<protein>
    <submittedName>
        <fullName evidence="2">Uncharacterized protein</fullName>
    </submittedName>
</protein>
<gene>
    <name evidence="2" type="ORF">E3E12_08120</name>
</gene>
<evidence type="ECO:0000313" key="3">
    <source>
        <dbReference type="Proteomes" id="UP000318709"/>
    </source>
</evidence>
<reference evidence="2 3" key="1">
    <citation type="submission" date="2019-03" db="EMBL/GenBank/DDBJ databases">
        <title>The complete genome sequence of Swingsia_sp. F3b2 LMG30590(T).</title>
        <authorList>
            <person name="Chua K.-O."/>
            <person name="Chan K.-G."/>
            <person name="See-Too W.-S."/>
        </authorList>
    </citation>
    <scope>NUCLEOTIDE SEQUENCE [LARGE SCALE GENOMIC DNA]</scope>
    <source>
        <strain evidence="2 3">F3b2</strain>
    </source>
</reference>
<dbReference type="OrthoDB" id="7263587at2"/>
<dbReference type="AlphaFoldDB" id="A0A4Y6UCP5"/>
<organism evidence="2 3">
    <name type="scientific">Formicincola oecophyllae</name>
    <dbReference type="NCBI Taxonomy" id="2558361"/>
    <lineage>
        <taxon>Bacteria</taxon>
        <taxon>Pseudomonadati</taxon>
        <taxon>Pseudomonadota</taxon>
        <taxon>Alphaproteobacteria</taxon>
        <taxon>Acetobacterales</taxon>
        <taxon>Acetobacteraceae</taxon>
        <taxon>Formicincola</taxon>
    </lineage>
</organism>
<accession>A0A4Y6UCP5</accession>
<dbReference type="RefSeq" id="WP_141443865.1">
    <property type="nucleotide sequence ID" value="NZ_CP038231.1"/>
</dbReference>
<dbReference type="EMBL" id="CP038231">
    <property type="protein sequence ID" value="QDH14161.1"/>
    <property type="molecule type" value="Genomic_DNA"/>
</dbReference>
<sequence length="212" mass="22187">MSNPSPATWLQNMARKQARLVQSEQGQALPASIVSMSGQIATVKIEVQSQTPWPLLEVPIATSPYDAIPLQKGDVGWLAPVTFSIAALAGLGTMPARVECPAPNMSAYVFVPFSSAAWPQPDPDARTLAGRKRVIIQSHAKGKASVVVDDDHITLQCDKSSVEVTPSTITLNAGGKEVVVSASGVTLDGIDFKSHTHESGQPGQPTGPAQAG</sequence>
<dbReference type="Proteomes" id="UP000318709">
    <property type="component" value="Chromosome"/>
</dbReference>
<evidence type="ECO:0000256" key="1">
    <source>
        <dbReference type="SAM" id="MobiDB-lite"/>
    </source>
</evidence>
<evidence type="ECO:0000313" key="2">
    <source>
        <dbReference type="EMBL" id="QDH14161.1"/>
    </source>
</evidence>